<evidence type="ECO:0000256" key="7">
    <source>
        <dbReference type="SAM" id="SignalP"/>
    </source>
</evidence>
<evidence type="ECO:0000259" key="8">
    <source>
        <dbReference type="Pfam" id="PF20684"/>
    </source>
</evidence>
<protein>
    <submittedName>
        <fullName evidence="9">Integral membrane protein</fullName>
    </submittedName>
</protein>
<evidence type="ECO:0000256" key="2">
    <source>
        <dbReference type="ARBA" id="ARBA00022692"/>
    </source>
</evidence>
<evidence type="ECO:0000256" key="6">
    <source>
        <dbReference type="SAM" id="Phobius"/>
    </source>
</evidence>
<evidence type="ECO:0000256" key="4">
    <source>
        <dbReference type="ARBA" id="ARBA00023136"/>
    </source>
</evidence>
<keyword evidence="3 6" id="KW-1133">Transmembrane helix</keyword>
<feature type="domain" description="Rhodopsin" evidence="8">
    <location>
        <begin position="1"/>
        <end position="97"/>
    </location>
</feature>
<evidence type="ECO:0000313" key="9">
    <source>
        <dbReference type="EMBL" id="KXH43413.1"/>
    </source>
</evidence>
<sequence>MKIFPNRGFRRSLWFMQILNMLVVLSYVILCFAQCQPFPHFWNGWDGAHEGHCVDLNRIGLSHVSLNITLDVIILILPITQIYKLQLNRKKKIGVMANVLGRCLRLAAAEDSAVQGDSAIDDAGIQY</sequence>
<comment type="caution">
    <text evidence="9">The sequence shown here is derived from an EMBL/GenBank/DDBJ whole genome shotgun (WGS) entry which is preliminary data.</text>
</comment>
<keyword evidence="10" id="KW-1185">Reference proteome</keyword>
<comment type="subcellular location">
    <subcellularLocation>
        <location evidence="1">Membrane</location>
        <topology evidence="1">Multi-pass membrane protein</topology>
    </subcellularLocation>
</comment>
<feature type="transmembrane region" description="Helical" evidence="6">
    <location>
        <begin position="59"/>
        <end position="83"/>
    </location>
</feature>
<name>A0A135T5I9_9PEZI</name>
<dbReference type="PANTHER" id="PTHR33048">
    <property type="entry name" value="PTH11-LIKE INTEGRAL MEMBRANE PROTEIN (AFU_ORTHOLOGUE AFUA_5G11245)"/>
    <property type="match status" value="1"/>
</dbReference>
<dbReference type="GO" id="GO:0016020">
    <property type="term" value="C:membrane"/>
    <property type="evidence" value="ECO:0007669"/>
    <property type="project" value="UniProtKB-SubCell"/>
</dbReference>
<dbReference type="PANTHER" id="PTHR33048:SF143">
    <property type="entry name" value="EXTRACELLULAR MEMBRANE PROTEIN CFEM DOMAIN-CONTAINING PROTEIN-RELATED"/>
    <property type="match status" value="1"/>
</dbReference>
<dbReference type="OrthoDB" id="2496787at2759"/>
<keyword evidence="4 6" id="KW-0472">Membrane</keyword>
<accession>A0A135T5I9</accession>
<dbReference type="Pfam" id="PF20684">
    <property type="entry name" value="Fung_rhodopsin"/>
    <property type="match status" value="1"/>
</dbReference>
<gene>
    <name evidence="9" type="ORF">CSAL01_05205</name>
</gene>
<evidence type="ECO:0000256" key="3">
    <source>
        <dbReference type="ARBA" id="ARBA00022989"/>
    </source>
</evidence>
<comment type="similarity">
    <text evidence="5">Belongs to the SAT4 family.</text>
</comment>
<evidence type="ECO:0000256" key="1">
    <source>
        <dbReference type="ARBA" id="ARBA00004141"/>
    </source>
</evidence>
<dbReference type="InterPro" id="IPR049326">
    <property type="entry name" value="Rhodopsin_dom_fungi"/>
</dbReference>
<evidence type="ECO:0000313" key="10">
    <source>
        <dbReference type="Proteomes" id="UP000070121"/>
    </source>
</evidence>
<dbReference type="InterPro" id="IPR052337">
    <property type="entry name" value="SAT4-like"/>
</dbReference>
<dbReference type="AlphaFoldDB" id="A0A135T5I9"/>
<dbReference type="Proteomes" id="UP000070121">
    <property type="component" value="Unassembled WGS sequence"/>
</dbReference>
<proteinExistence type="inferred from homology"/>
<feature type="chain" id="PRO_5007803273" evidence="7">
    <location>
        <begin position="34"/>
        <end position="127"/>
    </location>
</feature>
<keyword evidence="2 6" id="KW-0812">Transmembrane</keyword>
<dbReference type="EMBL" id="JFFI01002103">
    <property type="protein sequence ID" value="KXH43413.1"/>
    <property type="molecule type" value="Genomic_DNA"/>
</dbReference>
<evidence type="ECO:0000256" key="5">
    <source>
        <dbReference type="ARBA" id="ARBA00038359"/>
    </source>
</evidence>
<feature type="signal peptide" evidence="7">
    <location>
        <begin position="1"/>
        <end position="33"/>
    </location>
</feature>
<reference evidence="9 10" key="1">
    <citation type="submission" date="2014-02" db="EMBL/GenBank/DDBJ databases">
        <title>The genome sequence of Colletotrichum salicis CBS 607.94.</title>
        <authorList>
            <person name="Baroncelli R."/>
            <person name="Thon M.R."/>
        </authorList>
    </citation>
    <scope>NUCLEOTIDE SEQUENCE [LARGE SCALE GENOMIC DNA]</scope>
    <source>
        <strain evidence="9 10">CBS 607.94</strain>
    </source>
</reference>
<keyword evidence="7" id="KW-0732">Signal</keyword>
<organism evidence="9 10">
    <name type="scientific">Colletotrichum salicis</name>
    <dbReference type="NCBI Taxonomy" id="1209931"/>
    <lineage>
        <taxon>Eukaryota</taxon>
        <taxon>Fungi</taxon>
        <taxon>Dikarya</taxon>
        <taxon>Ascomycota</taxon>
        <taxon>Pezizomycotina</taxon>
        <taxon>Sordariomycetes</taxon>
        <taxon>Hypocreomycetidae</taxon>
        <taxon>Glomerellales</taxon>
        <taxon>Glomerellaceae</taxon>
        <taxon>Colletotrichum</taxon>
        <taxon>Colletotrichum acutatum species complex</taxon>
    </lineage>
</organism>